<dbReference type="InParanoid" id="A0A067PVQ3"/>
<feature type="region of interest" description="Disordered" evidence="1">
    <location>
        <begin position="63"/>
        <end position="85"/>
    </location>
</feature>
<protein>
    <submittedName>
        <fullName evidence="2">Uncharacterized protein</fullName>
    </submittedName>
</protein>
<dbReference type="EMBL" id="KL197716">
    <property type="protein sequence ID" value="KDQ58903.1"/>
    <property type="molecule type" value="Genomic_DNA"/>
</dbReference>
<dbReference type="AlphaFoldDB" id="A0A067PVQ3"/>
<evidence type="ECO:0000256" key="1">
    <source>
        <dbReference type="SAM" id="MobiDB-lite"/>
    </source>
</evidence>
<name>A0A067PVQ3_9AGAM</name>
<keyword evidence="3" id="KW-1185">Reference proteome</keyword>
<evidence type="ECO:0000313" key="3">
    <source>
        <dbReference type="Proteomes" id="UP000027265"/>
    </source>
</evidence>
<dbReference type="Proteomes" id="UP000027265">
    <property type="component" value="Unassembled WGS sequence"/>
</dbReference>
<evidence type="ECO:0000313" key="2">
    <source>
        <dbReference type="EMBL" id="KDQ58903.1"/>
    </source>
</evidence>
<organism evidence="2 3">
    <name type="scientific">Jaapia argillacea MUCL 33604</name>
    <dbReference type="NCBI Taxonomy" id="933084"/>
    <lineage>
        <taxon>Eukaryota</taxon>
        <taxon>Fungi</taxon>
        <taxon>Dikarya</taxon>
        <taxon>Basidiomycota</taxon>
        <taxon>Agaricomycotina</taxon>
        <taxon>Agaricomycetes</taxon>
        <taxon>Agaricomycetidae</taxon>
        <taxon>Jaapiales</taxon>
        <taxon>Jaapiaceae</taxon>
        <taxon>Jaapia</taxon>
    </lineage>
</organism>
<gene>
    <name evidence="2" type="ORF">JAAARDRAFT_192481</name>
</gene>
<feature type="compositionally biased region" description="Basic and acidic residues" evidence="1">
    <location>
        <begin position="1"/>
        <end position="13"/>
    </location>
</feature>
<feature type="region of interest" description="Disordered" evidence="1">
    <location>
        <begin position="1"/>
        <end position="32"/>
    </location>
</feature>
<dbReference type="HOGENOM" id="CLU_192396_0_0_1"/>
<reference evidence="3" key="1">
    <citation type="journal article" date="2014" name="Proc. Natl. Acad. Sci. U.S.A.">
        <title>Extensive sampling of basidiomycete genomes demonstrates inadequacy of the white-rot/brown-rot paradigm for wood decay fungi.</title>
        <authorList>
            <person name="Riley R."/>
            <person name="Salamov A.A."/>
            <person name="Brown D.W."/>
            <person name="Nagy L.G."/>
            <person name="Floudas D."/>
            <person name="Held B.W."/>
            <person name="Levasseur A."/>
            <person name="Lombard V."/>
            <person name="Morin E."/>
            <person name="Otillar R."/>
            <person name="Lindquist E.A."/>
            <person name="Sun H."/>
            <person name="LaButti K.M."/>
            <person name="Schmutz J."/>
            <person name="Jabbour D."/>
            <person name="Luo H."/>
            <person name="Baker S.E."/>
            <person name="Pisabarro A.G."/>
            <person name="Walton J.D."/>
            <person name="Blanchette R.A."/>
            <person name="Henrissat B."/>
            <person name="Martin F."/>
            <person name="Cullen D."/>
            <person name="Hibbett D.S."/>
            <person name="Grigoriev I.V."/>
        </authorList>
    </citation>
    <scope>NUCLEOTIDE SEQUENCE [LARGE SCALE GENOMIC DNA]</scope>
    <source>
        <strain evidence="3">MUCL 33604</strain>
    </source>
</reference>
<proteinExistence type="predicted"/>
<sequence>MEEGLRAISDRQEVTQATTASTVDRRPHQHPVLFPSTLSESLDAHIFRTPTKMKFVTIISYKPGLEPEPSPTKPSLGPEAQAQDL</sequence>
<accession>A0A067PVQ3</accession>